<reference evidence="1" key="1">
    <citation type="submission" date="2019-12" db="EMBL/GenBank/DDBJ databases">
        <authorList>
            <person name="Cremers G."/>
        </authorList>
    </citation>
    <scope>NUCLEOTIDE SEQUENCE</scope>
    <source>
        <strain evidence="1">Vvax</strain>
    </source>
</reference>
<organism evidence="1">
    <name type="scientific">Variovorax paradoxus</name>
    <dbReference type="NCBI Taxonomy" id="34073"/>
    <lineage>
        <taxon>Bacteria</taxon>
        <taxon>Pseudomonadati</taxon>
        <taxon>Pseudomonadota</taxon>
        <taxon>Betaproteobacteria</taxon>
        <taxon>Burkholderiales</taxon>
        <taxon>Comamonadaceae</taxon>
        <taxon>Variovorax</taxon>
    </lineage>
</organism>
<sequence length="251" mass="24907">MEITGPSGSLLDGNQQTEQRANVNIYSSSYISDPAIAAFYGKNGLVQPDPTDLLTAISNVNRTQNVLGGATIVAPVGAAFIVGAPLALSVGSVGALGTVGGITGGGMDAAGQYAQSGAIRPGQTAFAATIGLISGPLGASFRFTGNVLLGGAGGAVNTAFNNTVYGENNSPIFAGALGGLFGGTGYVISSLATLGMKQITYPFVYNNLNPKVPALFQGTPNPTPVISGATVGSVVQGGASFIPGQPAPTRR</sequence>
<dbReference type="AlphaFoldDB" id="A0A679JLY6"/>
<accession>A0A679JLY6</accession>
<dbReference type="EMBL" id="LR743508">
    <property type="protein sequence ID" value="CAA2110031.1"/>
    <property type="molecule type" value="Genomic_DNA"/>
</dbReference>
<dbReference type="RefSeq" id="WP_339094260.1">
    <property type="nucleotide sequence ID" value="NZ_LR743508.1"/>
</dbReference>
<gene>
    <name evidence="1" type="ORF">VVAX_06303</name>
</gene>
<name>A0A679JLY6_VARPD</name>
<proteinExistence type="predicted"/>
<protein>
    <submittedName>
        <fullName evidence="1">Uncharacterized protein</fullName>
    </submittedName>
</protein>
<evidence type="ECO:0000313" key="1">
    <source>
        <dbReference type="EMBL" id="CAA2110031.1"/>
    </source>
</evidence>